<organism evidence="1 2">
    <name type="scientific">Escherichia phage Jahat_MG145</name>
    <dbReference type="NCBI Taxonomy" id="2562601"/>
    <lineage>
        <taxon>Viruses</taxon>
        <taxon>Duplodnaviria</taxon>
        <taxon>Heunggongvirae</taxon>
        <taxon>Uroviricota</taxon>
        <taxon>Caudoviricetes</taxon>
        <taxon>Drexlerviridae</taxon>
        <taxon>Tempevirinae</taxon>
        <taxon>Jahatvirus</taxon>
        <taxon>Jahatvirus MG145</taxon>
    </lineage>
</organism>
<dbReference type="EMBL" id="MK552105">
    <property type="protein sequence ID" value="QBZ71389.1"/>
    <property type="molecule type" value="Genomic_DNA"/>
</dbReference>
<protein>
    <submittedName>
        <fullName evidence="1">Uncharacterized protein</fullName>
    </submittedName>
</protein>
<evidence type="ECO:0000313" key="1">
    <source>
        <dbReference type="EMBL" id="QBZ71389.1"/>
    </source>
</evidence>
<evidence type="ECO:0000313" key="2">
    <source>
        <dbReference type="Proteomes" id="UP000297193"/>
    </source>
</evidence>
<accession>A0A4D6E0B4</accession>
<proteinExistence type="predicted"/>
<dbReference type="Proteomes" id="UP000297193">
    <property type="component" value="Segment"/>
</dbReference>
<name>A0A4D6E0B4_9CAUD</name>
<keyword evidence="2" id="KW-1185">Reference proteome</keyword>
<sequence>MALKEKFAVEAGMILKIHLTLSIAESINQFDILHDAWLDATTWSILSRS</sequence>
<reference evidence="2" key="1">
    <citation type="submission" date="2019-02" db="EMBL/GenBank/DDBJ databases">
        <authorList>
            <person name="Olsen N.S."/>
            <person name="Kot W."/>
            <person name="Hansen L.H."/>
        </authorList>
    </citation>
    <scope>NUCLEOTIDE SEQUENCE [LARGE SCALE GENOMIC DNA]</scope>
</reference>